<accession>A0AA86MW60</accession>
<organism evidence="2 3">
    <name type="scientific">Nitrospira tepida</name>
    <dbReference type="NCBI Taxonomy" id="2973512"/>
    <lineage>
        <taxon>Bacteria</taxon>
        <taxon>Pseudomonadati</taxon>
        <taxon>Nitrospirota</taxon>
        <taxon>Nitrospiria</taxon>
        <taxon>Nitrospirales</taxon>
        <taxon>Nitrospiraceae</taxon>
        <taxon>Nitrospira</taxon>
    </lineage>
</organism>
<name>A0AA86MW60_9BACT</name>
<dbReference type="InterPro" id="IPR007433">
    <property type="entry name" value="DUF481"/>
</dbReference>
<proteinExistence type="predicted"/>
<evidence type="ECO:0008006" key="4">
    <source>
        <dbReference type="Google" id="ProtNLM"/>
    </source>
</evidence>
<evidence type="ECO:0000313" key="3">
    <source>
        <dbReference type="Proteomes" id="UP001179121"/>
    </source>
</evidence>
<reference evidence="2" key="1">
    <citation type="submission" date="2022-10" db="EMBL/GenBank/DDBJ databases">
        <authorList>
            <person name="Koch H."/>
        </authorList>
    </citation>
    <scope>NUCLEOTIDE SEQUENCE</scope>
    <source>
        <strain evidence="2">DNF</strain>
    </source>
</reference>
<dbReference type="Pfam" id="PF04338">
    <property type="entry name" value="DUF481"/>
    <property type="match status" value="1"/>
</dbReference>
<dbReference type="EMBL" id="OX365700">
    <property type="protein sequence ID" value="CAI4030087.1"/>
    <property type="molecule type" value="Genomic_DNA"/>
</dbReference>
<keyword evidence="3" id="KW-1185">Reference proteome</keyword>
<keyword evidence="1" id="KW-0732">Signal</keyword>
<protein>
    <recommendedName>
        <fullName evidence="4">DUF481 domain-containing protein</fullName>
    </recommendedName>
</protein>
<dbReference type="AlphaFoldDB" id="A0AA86MW60"/>
<feature type="signal peptide" evidence="1">
    <location>
        <begin position="1"/>
        <end position="23"/>
    </location>
</feature>
<evidence type="ECO:0000256" key="1">
    <source>
        <dbReference type="SAM" id="SignalP"/>
    </source>
</evidence>
<gene>
    <name evidence="2" type="ORF">DNFV4_00511</name>
</gene>
<sequence>MGCRTVLAMVMSMVLWATGAAVAADGLDVVTMKDGSVIYGEIVDLNAGTLRIKTGFGGGDGMVAVKWADVTQLTLGKGGSFTTKEGTIIQGQALPGKPGTLMLKAQPLSVPVEVPIESVSAINIPPVQFTGNATVGISGTSGNAEFKNISALFDFVARGDKLRLSLMGRYIYGETSGQVVARNALGTIKLDFFITKRFYWFANAYFEQDTFQDLKLRTALGTGPGYQFIDKGDFGGIFSELTFYAEGGVAYFNEDFRTPAREDKSSVRGRWAVNLNWPIVKDRIAIYHNHEGYPSLENSKDFYILTNTGAALNVNAHFIIKPQVTWRYNNAPAPGTTKSDTIYLITFGYAL</sequence>
<feature type="chain" id="PRO_5041647094" description="DUF481 domain-containing protein" evidence="1">
    <location>
        <begin position="24"/>
        <end position="351"/>
    </location>
</feature>
<dbReference type="RefSeq" id="WP_289267090.1">
    <property type="nucleotide sequence ID" value="NZ_OX365700.1"/>
</dbReference>
<dbReference type="Proteomes" id="UP001179121">
    <property type="component" value="Chromosome"/>
</dbReference>
<dbReference type="KEGG" id="nti:DNFV4_00511"/>
<evidence type="ECO:0000313" key="2">
    <source>
        <dbReference type="EMBL" id="CAI4030087.1"/>
    </source>
</evidence>